<evidence type="ECO:0000313" key="3">
    <source>
        <dbReference type="Proteomes" id="UP000245634"/>
    </source>
</evidence>
<sequence length="293" mass="33865">MKKFFVNIMCLVMAIVTFLSLTDVKALAFSSKPDQPVVLKQEQKKSVQKAERVAKMPDRVAVVLLRDETGRVIKTKFFLTPSTTIDERSFVNLKNGYRLEGIDVHPISTEELELIEPQFFETIFDVGSFVLSLAEFNANPTFWNGFWVFADGASIVFPGVPALSGVKRMIENSSLLHDSLKVGVMQYGTLKNKTIPVNWERHHIIEKRFAPYIGWDYLTTENNMLAIAMPYDYHKVVTNVLQQKIPYGTNYLFLTDAEIFKAHKEAYYQMYYETGNEYWNFLAKFVETGQWRY</sequence>
<evidence type="ECO:0000256" key="1">
    <source>
        <dbReference type="SAM" id="SignalP"/>
    </source>
</evidence>
<name>A0A316D4H1_9BACL</name>
<dbReference type="OrthoDB" id="2990579at2"/>
<keyword evidence="3" id="KW-1185">Reference proteome</keyword>
<organism evidence="2 3">
    <name type="scientific">Tumebacillus permanentifrigoris</name>
    <dbReference type="NCBI Taxonomy" id="378543"/>
    <lineage>
        <taxon>Bacteria</taxon>
        <taxon>Bacillati</taxon>
        <taxon>Bacillota</taxon>
        <taxon>Bacilli</taxon>
        <taxon>Bacillales</taxon>
        <taxon>Alicyclobacillaceae</taxon>
        <taxon>Tumebacillus</taxon>
    </lineage>
</organism>
<feature type="signal peptide" evidence="1">
    <location>
        <begin position="1"/>
        <end position="28"/>
    </location>
</feature>
<reference evidence="2 3" key="1">
    <citation type="submission" date="2018-05" db="EMBL/GenBank/DDBJ databases">
        <title>Genomic Encyclopedia of Type Strains, Phase IV (KMG-IV): sequencing the most valuable type-strain genomes for metagenomic binning, comparative biology and taxonomic classification.</title>
        <authorList>
            <person name="Goeker M."/>
        </authorList>
    </citation>
    <scope>NUCLEOTIDE SEQUENCE [LARGE SCALE GENOMIC DNA]</scope>
    <source>
        <strain evidence="2 3">DSM 18773</strain>
    </source>
</reference>
<proteinExistence type="predicted"/>
<dbReference type="EMBL" id="QGGL01000017">
    <property type="protein sequence ID" value="PWK07444.1"/>
    <property type="molecule type" value="Genomic_DNA"/>
</dbReference>
<keyword evidence="1" id="KW-0732">Signal</keyword>
<dbReference type="Proteomes" id="UP000245634">
    <property type="component" value="Unassembled WGS sequence"/>
</dbReference>
<dbReference type="AlphaFoldDB" id="A0A316D4H1"/>
<evidence type="ECO:0000313" key="2">
    <source>
        <dbReference type="EMBL" id="PWK07444.1"/>
    </source>
</evidence>
<comment type="caution">
    <text evidence="2">The sequence shown here is derived from an EMBL/GenBank/DDBJ whole genome shotgun (WGS) entry which is preliminary data.</text>
</comment>
<feature type="chain" id="PRO_5016277446" evidence="1">
    <location>
        <begin position="29"/>
        <end position="293"/>
    </location>
</feature>
<protein>
    <submittedName>
        <fullName evidence="2">Uncharacterized protein</fullName>
    </submittedName>
</protein>
<accession>A0A316D4H1</accession>
<gene>
    <name evidence="2" type="ORF">C7459_11742</name>
</gene>
<dbReference type="RefSeq" id="WP_109690608.1">
    <property type="nucleotide sequence ID" value="NZ_QGGL01000017.1"/>
</dbReference>